<dbReference type="OrthoDB" id="3055998at2759"/>
<feature type="compositionally biased region" description="Gly residues" evidence="10">
    <location>
        <begin position="683"/>
        <end position="703"/>
    </location>
</feature>
<dbReference type="eggNOG" id="ENOG502SUQG">
    <property type="taxonomic scope" value="Eukaryota"/>
</dbReference>
<evidence type="ECO:0000256" key="9">
    <source>
        <dbReference type="RuleBase" id="RU361174"/>
    </source>
</evidence>
<evidence type="ECO:0000256" key="10">
    <source>
        <dbReference type="SAM" id="MobiDB-lite"/>
    </source>
</evidence>
<evidence type="ECO:0000256" key="8">
    <source>
        <dbReference type="ARBA" id="ARBA00023326"/>
    </source>
</evidence>
<accession>V5EVH9</accession>
<dbReference type="GO" id="GO:0045493">
    <property type="term" value="P:xylan catabolic process"/>
    <property type="evidence" value="ECO:0007669"/>
    <property type="project" value="UniProtKB-KW"/>
</dbReference>
<evidence type="ECO:0000256" key="7">
    <source>
        <dbReference type="ARBA" id="ARBA00023295"/>
    </source>
</evidence>
<dbReference type="InterPro" id="IPR001000">
    <property type="entry name" value="GH10_dom"/>
</dbReference>
<comment type="similarity">
    <text evidence="2 9">Belongs to the glycosyl hydrolase 10 (cellulase F) family.</text>
</comment>
<gene>
    <name evidence="13" type="ORF">PSEUBRA_SCAF21g03484</name>
</gene>
<feature type="domain" description="GH10" evidence="12">
    <location>
        <begin position="93"/>
        <end position="419"/>
    </location>
</feature>
<feature type="compositionally biased region" description="Basic residues" evidence="10">
    <location>
        <begin position="633"/>
        <end position="650"/>
    </location>
</feature>
<dbReference type="PROSITE" id="PS51760">
    <property type="entry name" value="GH10_2"/>
    <property type="match status" value="1"/>
</dbReference>
<dbReference type="SMR" id="V5EVH9"/>
<sequence length="738" mass="74566">MVSSKLALVLVLTAGGVMSRSSQNFRRLDRLDRRRGPPGGYGAGGTDPLTHPAAPGGGAGGFGNGGTDPLTHPAGAGSGPPVSASSGGQMHWATDASGMTGAELQKHLPSGFFLGSAIDNPDLKDPKVAPLIKYLPYWTPGNSLKMQFVYENENSWQELLKGVTSATKGTPTKVKYHTVIWGAEQSKVMMQQSFSKEAMMKTITDFISTKLCTKLIKEADFWAIDVLNEVFDDSGSGFKKNGYFEVIGEEGYKSVLKLVKRKCPDYKIIVNDYGMESMNAKSNFAFKTIKQWLAEGVPVDAVGLQFHVQLSNRYEDMLASIQRWTKEQIPVVLSEIDVPINLPPSKDDLEKQAQQYGNIVQAALEGGAFGATFWGLTDDHTWFGTQKDASGVGHGKTGAPLLFDEQGKPKPAVAAIVDVFKKWGSKPAGIEGGRATDLGKGKGSDADSSKGDSGDSTGAGAGTGGAEGYGSGSDGSSSGGSGPDAGSDAPDAALGVGNGSGSGSGSGSGAGSSSGSGPGSGEASGGSDDEGPLDRGPPDTGLGGAGSSGSTPISSGGDAGGAGEGYNPGPGSTGSTGGDAGDAGSAPGGGDASPTPGAPPSTQPSQSYGQPGGAPGASSGAPGGAPGGAPAPKPKHHGHEHHEHKHHGHQHHEPTPDDSYGQPGGGAAGSAPSWPPPSVWGAQQGGWGAQQGGWGAQQGGWAGPPGMPGSVPGGLLNKPGGPEGYGAKHRRAMMRRRR</sequence>
<feature type="compositionally biased region" description="Basic residues" evidence="10">
    <location>
        <begin position="727"/>
        <end position="738"/>
    </location>
</feature>
<dbReference type="InterPro" id="IPR044846">
    <property type="entry name" value="GH10"/>
</dbReference>
<keyword evidence="5 9" id="KW-0378">Hydrolase</keyword>
<dbReference type="RefSeq" id="XP_016292247.1">
    <property type="nucleotide sequence ID" value="XM_016436528.1"/>
</dbReference>
<evidence type="ECO:0000256" key="2">
    <source>
        <dbReference type="ARBA" id="ARBA00007495"/>
    </source>
</evidence>
<keyword evidence="3" id="KW-0858">Xylan degradation</keyword>
<feature type="region of interest" description="Disordered" evidence="10">
    <location>
        <begin position="21"/>
        <end position="94"/>
    </location>
</feature>
<dbReference type="Pfam" id="PF00331">
    <property type="entry name" value="Glyco_hydro_10"/>
    <property type="match status" value="1"/>
</dbReference>
<dbReference type="AlphaFoldDB" id="V5EVH9"/>
<dbReference type="EMBL" id="KI545864">
    <property type="protein sequence ID" value="EST07258.1"/>
    <property type="molecule type" value="Genomic_DNA"/>
</dbReference>
<evidence type="ECO:0000256" key="5">
    <source>
        <dbReference type="ARBA" id="ARBA00022801"/>
    </source>
</evidence>
<dbReference type="PRINTS" id="PR00134">
    <property type="entry name" value="GLHYDRLASE10"/>
</dbReference>
<feature type="compositionally biased region" description="Basic and acidic residues" evidence="10">
    <location>
        <begin position="437"/>
        <end position="453"/>
    </location>
</feature>
<dbReference type="OMA" id="VNDYGME"/>
<dbReference type="Gene3D" id="3.20.20.80">
    <property type="entry name" value="Glycosidases"/>
    <property type="match status" value="1"/>
</dbReference>
<evidence type="ECO:0000313" key="14">
    <source>
        <dbReference type="Proteomes" id="UP000019377"/>
    </source>
</evidence>
<dbReference type="EC" id="3.2.1.8" evidence="9"/>
<keyword evidence="8 9" id="KW-0624">Polysaccharide degradation</keyword>
<dbReference type="HOGENOM" id="CLU_024998_0_0_1"/>
<keyword evidence="4 11" id="KW-0732">Signal</keyword>
<dbReference type="SMART" id="SM00633">
    <property type="entry name" value="Glyco_10"/>
    <property type="match status" value="1"/>
</dbReference>
<name>V5EVH9_KALBG</name>
<feature type="compositionally biased region" description="Basic and acidic residues" evidence="10">
    <location>
        <begin position="26"/>
        <end position="35"/>
    </location>
</feature>
<keyword evidence="7 9" id="KW-0326">Glycosidase</keyword>
<feature type="region of interest" description="Disordered" evidence="10">
    <location>
        <begin position="426"/>
        <end position="738"/>
    </location>
</feature>
<dbReference type="GO" id="GO:0031176">
    <property type="term" value="F:endo-1,4-beta-xylanase activity"/>
    <property type="evidence" value="ECO:0007669"/>
    <property type="project" value="UniProtKB-EC"/>
</dbReference>
<feature type="compositionally biased region" description="Gly residues" evidence="10">
    <location>
        <begin position="496"/>
        <end position="524"/>
    </location>
</feature>
<feature type="compositionally biased region" description="Low complexity" evidence="10">
    <location>
        <begin position="73"/>
        <end position="88"/>
    </location>
</feature>
<feature type="compositionally biased region" description="Low complexity" evidence="10">
    <location>
        <begin position="484"/>
        <end position="493"/>
    </location>
</feature>
<proteinExistence type="inferred from homology"/>
<evidence type="ECO:0000256" key="6">
    <source>
        <dbReference type="ARBA" id="ARBA00023277"/>
    </source>
</evidence>
<feature type="compositionally biased region" description="Gly residues" evidence="10">
    <location>
        <begin position="457"/>
        <end position="483"/>
    </location>
</feature>
<protein>
    <recommendedName>
        <fullName evidence="9">Beta-xylanase</fullName>
        <ecNumber evidence="9">3.2.1.8</ecNumber>
    </recommendedName>
</protein>
<dbReference type="STRING" id="1365824.V5EVH9"/>
<feature type="signal peptide" evidence="11">
    <location>
        <begin position="1"/>
        <end position="19"/>
    </location>
</feature>
<feature type="compositionally biased region" description="Gly residues" evidence="10">
    <location>
        <begin position="557"/>
        <end position="591"/>
    </location>
</feature>
<feature type="compositionally biased region" description="Gly residues" evidence="10">
    <location>
        <begin position="55"/>
        <end position="66"/>
    </location>
</feature>
<comment type="catalytic activity">
    <reaction evidence="1 9">
        <text>Endohydrolysis of (1-&gt;4)-beta-D-xylosidic linkages in xylans.</text>
        <dbReference type="EC" id="3.2.1.8"/>
    </reaction>
</comment>
<evidence type="ECO:0000256" key="11">
    <source>
        <dbReference type="SAM" id="SignalP"/>
    </source>
</evidence>
<dbReference type="GeneID" id="27419166"/>
<evidence type="ECO:0000256" key="1">
    <source>
        <dbReference type="ARBA" id="ARBA00000681"/>
    </source>
</evidence>
<keyword evidence="14" id="KW-1185">Reference proteome</keyword>
<dbReference type="SUPFAM" id="SSF51445">
    <property type="entry name" value="(Trans)glycosidases"/>
    <property type="match status" value="1"/>
</dbReference>
<organism evidence="13 14">
    <name type="scientific">Kalmanozyma brasiliensis (strain GHG001)</name>
    <name type="common">Yeast</name>
    <name type="synonym">Pseudozyma brasiliensis</name>
    <dbReference type="NCBI Taxonomy" id="1365824"/>
    <lineage>
        <taxon>Eukaryota</taxon>
        <taxon>Fungi</taxon>
        <taxon>Dikarya</taxon>
        <taxon>Basidiomycota</taxon>
        <taxon>Ustilaginomycotina</taxon>
        <taxon>Ustilaginomycetes</taxon>
        <taxon>Ustilaginales</taxon>
        <taxon>Ustilaginaceae</taxon>
        <taxon>Kalmanozyma</taxon>
    </lineage>
</organism>
<keyword evidence="6 9" id="KW-0119">Carbohydrate metabolism</keyword>
<evidence type="ECO:0000256" key="4">
    <source>
        <dbReference type="ARBA" id="ARBA00022729"/>
    </source>
</evidence>
<evidence type="ECO:0000256" key="3">
    <source>
        <dbReference type="ARBA" id="ARBA00022651"/>
    </source>
</evidence>
<evidence type="ECO:0000313" key="13">
    <source>
        <dbReference type="EMBL" id="EST07258.1"/>
    </source>
</evidence>
<feature type="chain" id="PRO_5004732744" description="Beta-xylanase" evidence="11">
    <location>
        <begin position="20"/>
        <end position="738"/>
    </location>
</feature>
<dbReference type="Proteomes" id="UP000019377">
    <property type="component" value="Unassembled WGS sequence"/>
</dbReference>
<feature type="compositionally biased region" description="Gly residues" evidence="10">
    <location>
        <begin position="610"/>
        <end position="627"/>
    </location>
</feature>
<dbReference type="InterPro" id="IPR017853">
    <property type="entry name" value="GH"/>
</dbReference>
<dbReference type="PANTHER" id="PTHR31490:SF88">
    <property type="entry name" value="BETA-XYLANASE"/>
    <property type="match status" value="1"/>
</dbReference>
<evidence type="ECO:0000259" key="12">
    <source>
        <dbReference type="PROSITE" id="PS51760"/>
    </source>
</evidence>
<dbReference type="PANTHER" id="PTHR31490">
    <property type="entry name" value="GLYCOSYL HYDROLASE"/>
    <property type="match status" value="1"/>
</dbReference>
<reference evidence="14" key="1">
    <citation type="journal article" date="2013" name="Genome Announc.">
        <title>Draft genome sequence of Pseudozyma brasiliensis sp. nov. strain GHG001, a high producer of endo-1,4-xylanase isolated from an insect pest of sugarcane.</title>
        <authorList>
            <person name="Oliveira J.V.D.C."/>
            <person name="dos Santos R.A.C."/>
            <person name="Borges T.A."/>
            <person name="Riano-Pachon D.M."/>
            <person name="Goldman G.H."/>
        </authorList>
    </citation>
    <scope>NUCLEOTIDE SEQUENCE [LARGE SCALE GENOMIC DNA]</scope>
    <source>
        <strain evidence="14">GHG001</strain>
    </source>
</reference>